<feature type="domain" description="Glycerol-3-phosphate dehydrogenase NAD-dependent N-terminal" evidence="13">
    <location>
        <begin position="3"/>
        <end position="149"/>
    </location>
</feature>
<dbReference type="STRING" id="299262.BWR18_16370"/>
<feature type="binding site" evidence="9">
    <location>
        <begin position="244"/>
        <end position="245"/>
    </location>
    <ligand>
        <name>substrate</name>
    </ligand>
</feature>
<name>A0A1P8MYN1_9RHOB</name>
<keyword evidence="7" id="KW-0547">Nucleotide-binding</keyword>
<dbReference type="PANTHER" id="PTHR11728:SF1">
    <property type="entry name" value="GLYCEROL-3-PHOSPHATE DEHYDROGENASE [NAD(+)] 2, CHLOROPLASTIC"/>
    <property type="match status" value="1"/>
</dbReference>
<evidence type="ECO:0000256" key="5">
    <source>
        <dbReference type="ARBA" id="ARBA00023209"/>
    </source>
</evidence>
<comment type="catalytic activity">
    <reaction evidence="7">
        <text>sn-glycerol 3-phosphate + NAD(+) = dihydroxyacetone phosphate + NADH + H(+)</text>
        <dbReference type="Rhea" id="RHEA:11092"/>
        <dbReference type="ChEBI" id="CHEBI:15378"/>
        <dbReference type="ChEBI" id="CHEBI:57540"/>
        <dbReference type="ChEBI" id="CHEBI:57597"/>
        <dbReference type="ChEBI" id="CHEBI:57642"/>
        <dbReference type="ChEBI" id="CHEBI:57945"/>
        <dbReference type="EC" id="1.1.1.94"/>
    </reaction>
</comment>
<comment type="caution">
    <text evidence="7">Lacks conserved residue(s) required for the propagation of feature annotation.</text>
</comment>
<dbReference type="Gene3D" id="3.40.50.720">
    <property type="entry name" value="NAD(P)-binding Rossmann-like Domain"/>
    <property type="match status" value="1"/>
</dbReference>
<dbReference type="Gene3D" id="1.10.1040.10">
    <property type="entry name" value="N-(1-d-carboxylethyl)-l-norvaline Dehydrogenase, domain 2"/>
    <property type="match status" value="1"/>
</dbReference>
<dbReference type="InterPro" id="IPR036291">
    <property type="entry name" value="NAD(P)-bd_dom_sf"/>
</dbReference>
<keyword evidence="7" id="KW-0963">Cytoplasm</keyword>
<dbReference type="GO" id="GO:0006650">
    <property type="term" value="P:glycerophospholipid metabolic process"/>
    <property type="evidence" value="ECO:0007669"/>
    <property type="project" value="UniProtKB-UniRule"/>
</dbReference>
<dbReference type="GO" id="GO:0005829">
    <property type="term" value="C:cytosol"/>
    <property type="evidence" value="ECO:0007669"/>
    <property type="project" value="TreeGrafter"/>
</dbReference>
<feature type="binding site" evidence="7">
    <location>
        <position position="127"/>
    </location>
    <ligand>
        <name>sn-glycerol 3-phosphate</name>
        <dbReference type="ChEBI" id="CHEBI:57597"/>
    </ligand>
</feature>
<evidence type="ECO:0000256" key="4">
    <source>
        <dbReference type="ARBA" id="ARBA00023098"/>
    </source>
</evidence>
<evidence type="ECO:0000256" key="1">
    <source>
        <dbReference type="ARBA" id="ARBA00011009"/>
    </source>
</evidence>
<dbReference type="PRINTS" id="PR00077">
    <property type="entry name" value="GPDHDRGNASE"/>
</dbReference>
<dbReference type="Pfam" id="PF07479">
    <property type="entry name" value="NAD_Gly3P_dh_C"/>
    <property type="match status" value="1"/>
</dbReference>
<dbReference type="OrthoDB" id="9812273at2"/>
<dbReference type="InterPro" id="IPR006168">
    <property type="entry name" value="G3P_DH_NAD-dep"/>
</dbReference>
<comment type="function">
    <text evidence="7">Catalyzes the reduction of the glycolytic intermediate dihydroxyacetone phosphate (DHAP) to sn-glycerol 3-phosphate (G3P), the key precursor for phospholipid synthesis.</text>
</comment>
<evidence type="ECO:0000256" key="6">
    <source>
        <dbReference type="ARBA" id="ARBA00023264"/>
    </source>
</evidence>
<keyword evidence="4 7" id="KW-0443">Lipid metabolism</keyword>
<dbReference type="KEGG" id="tom:BWR18_16370"/>
<organism evidence="15 16">
    <name type="scientific">Tateyamaria omphalii</name>
    <dbReference type="NCBI Taxonomy" id="299262"/>
    <lineage>
        <taxon>Bacteria</taxon>
        <taxon>Pseudomonadati</taxon>
        <taxon>Pseudomonadota</taxon>
        <taxon>Alphaproteobacteria</taxon>
        <taxon>Rhodobacterales</taxon>
        <taxon>Roseobacteraceae</taxon>
        <taxon>Tateyamaria</taxon>
    </lineage>
</organism>
<gene>
    <name evidence="7" type="primary">gpsA</name>
    <name evidence="15" type="ORF">BWR18_16370</name>
</gene>
<dbReference type="GO" id="GO:0008654">
    <property type="term" value="P:phospholipid biosynthetic process"/>
    <property type="evidence" value="ECO:0007669"/>
    <property type="project" value="UniProtKB-KW"/>
</dbReference>
<feature type="binding site" evidence="7">
    <location>
        <position position="11"/>
    </location>
    <ligand>
        <name>NADPH</name>
        <dbReference type="ChEBI" id="CHEBI:57783"/>
    </ligand>
</feature>
<feature type="binding site" evidence="7">
    <location>
        <position position="243"/>
    </location>
    <ligand>
        <name>sn-glycerol 3-phosphate</name>
        <dbReference type="ChEBI" id="CHEBI:57597"/>
    </ligand>
</feature>
<evidence type="ECO:0000256" key="11">
    <source>
        <dbReference type="RuleBase" id="RU000437"/>
    </source>
</evidence>
<feature type="active site" description="Proton acceptor" evidence="7 8">
    <location>
        <position position="180"/>
    </location>
</feature>
<evidence type="ECO:0000259" key="13">
    <source>
        <dbReference type="Pfam" id="PF01210"/>
    </source>
</evidence>
<evidence type="ECO:0000256" key="7">
    <source>
        <dbReference type="HAMAP-Rule" id="MF_00394"/>
    </source>
</evidence>
<feature type="binding site" evidence="7">
    <location>
        <position position="100"/>
    </location>
    <ligand>
        <name>sn-glycerol 3-phosphate</name>
        <dbReference type="ChEBI" id="CHEBI:57597"/>
    </ligand>
</feature>
<dbReference type="EC" id="1.1.1.94" evidence="7"/>
<dbReference type="GO" id="GO:0141152">
    <property type="term" value="F:glycerol-3-phosphate dehydrogenase (NAD+) activity"/>
    <property type="evidence" value="ECO:0007669"/>
    <property type="project" value="RHEA"/>
</dbReference>
<evidence type="ECO:0000256" key="10">
    <source>
        <dbReference type="PIRSR" id="PIRSR000114-3"/>
    </source>
</evidence>
<evidence type="ECO:0000259" key="14">
    <source>
        <dbReference type="Pfam" id="PF07479"/>
    </source>
</evidence>
<feature type="binding site" evidence="10">
    <location>
        <position position="129"/>
    </location>
    <ligand>
        <name>NAD(+)</name>
        <dbReference type="ChEBI" id="CHEBI:57540"/>
    </ligand>
</feature>
<dbReference type="PANTHER" id="PTHR11728">
    <property type="entry name" value="GLYCEROL-3-PHOSPHATE DEHYDROGENASE"/>
    <property type="match status" value="1"/>
</dbReference>
<sequence>MSVGIIGAGAFGTALAVALAEKGPVTLRARSDQQAVEMADTRQNTRRLPGVELPGNIAVTSKLETVLTCRTLLFAVPTQRLRRFVIGLDLSDHTAVACCKGIEVTTGDGPTSILSEARHAAVLTGPSFADDIARGLPTALTLACADNTVAEALQTQLSTSKLRLYRTADVTGAELGGALKNVIAIGCGAVMGAGLGDSARAALLTRGFAEMQRVAVALGAQAETLMGLSGLGDLTLTCTSDKSRNYRLGLALGAGREFDAAVTVEGAGTARALRGVAARHGLDLPICATVADLVDDKVDVPGAMARLMARPLKEE</sequence>
<dbReference type="Pfam" id="PF01210">
    <property type="entry name" value="NAD_Gly3P_dh_N"/>
    <property type="match status" value="1"/>
</dbReference>
<dbReference type="PIRSF" id="PIRSF000114">
    <property type="entry name" value="Glycerol-3-P_dh"/>
    <property type="match status" value="1"/>
</dbReference>
<keyword evidence="16" id="KW-1185">Reference proteome</keyword>
<dbReference type="AlphaFoldDB" id="A0A1P8MYN1"/>
<evidence type="ECO:0000313" key="15">
    <source>
        <dbReference type="EMBL" id="APX13082.1"/>
    </source>
</evidence>
<dbReference type="InterPro" id="IPR006109">
    <property type="entry name" value="G3P_DH_NAD-dep_C"/>
</dbReference>
<reference evidence="15 16" key="1">
    <citation type="submission" date="2017-01" db="EMBL/GenBank/DDBJ databases">
        <title>Complete genome of Tateyamaria omphalii DOK1-4 isolated from seawater in Dokdo.</title>
        <authorList>
            <person name="Kim J.H."/>
            <person name="Chi W.-J."/>
        </authorList>
    </citation>
    <scope>NUCLEOTIDE SEQUENCE [LARGE SCALE GENOMIC DNA]</scope>
    <source>
        <strain evidence="15 16">DOK1-4</strain>
    </source>
</reference>
<comment type="similarity">
    <text evidence="1 7 11">Belongs to the NAD-dependent glycerol-3-phosphate dehydrogenase family.</text>
</comment>
<feature type="domain" description="Glycerol-3-phosphate dehydrogenase NAD-dependent C-terminal" evidence="14">
    <location>
        <begin position="169"/>
        <end position="301"/>
    </location>
</feature>
<feature type="binding site" evidence="7">
    <location>
        <position position="245"/>
    </location>
    <ligand>
        <name>sn-glycerol 3-phosphate</name>
        <dbReference type="ChEBI" id="CHEBI:57597"/>
    </ligand>
</feature>
<feature type="binding site" evidence="7">
    <location>
        <position position="30"/>
    </location>
    <ligand>
        <name>NADPH</name>
        <dbReference type="ChEBI" id="CHEBI:57783"/>
    </ligand>
</feature>
<dbReference type="GO" id="GO:0141153">
    <property type="term" value="F:glycerol-3-phosphate dehydrogenase (NADP+) activity"/>
    <property type="evidence" value="ECO:0007669"/>
    <property type="project" value="RHEA"/>
</dbReference>
<dbReference type="SUPFAM" id="SSF48179">
    <property type="entry name" value="6-phosphogluconate dehydrogenase C-terminal domain-like"/>
    <property type="match status" value="1"/>
</dbReference>
<evidence type="ECO:0000256" key="9">
    <source>
        <dbReference type="PIRSR" id="PIRSR000114-2"/>
    </source>
</evidence>
<dbReference type="GO" id="GO:0046167">
    <property type="term" value="P:glycerol-3-phosphate biosynthetic process"/>
    <property type="evidence" value="ECO:0007669"/>
    <property type="project" value="UniProtKB-UniRule"/>
</dbReference>
<feature type="binding site" evidence="7">
    <location>
        <position position="233"/>
    </location>
    <ligand>
        <name>sn-glycerol 3-phosphate</name>
        <dbReference type="ChEBI" id="CHEBI:57597"/>
    </ligand>
</feature>
<evidence type="ECO:0000313" key="16">
    <source>
        <dbReference type="Proteomes" id="UP000186336"/>
    </source>
</evidence>
<evidence type="ECO:0000256" key="12">
    <source>
        <dbReference type="RuleBase" id="RU000439"/>
    </source>
</evidence>
<dbReference type="SUPFAM" id="SSF51735">
    <property type="entry name" value="NAD(P)-binding Rossmann-fold domains"/>
    <property type="match status" value="1"/>
</dbReference>
<dbReference type="InterPro" id="IPR013328">
    <property type="entry name" value="6PGD_dom2"/>
</dbReference>
<comment type="catalytic activity">
    <reaction evidence="7 12">
        <text>sn-glycerol 3-phosphate + NADP(+) = dihydroxyacetone phosphate + NADPH + H(+)</text>
        <dbReference type="Rhea" id="RHEA:11096"/>
        <dbReference type="ChEBI" id="CHEBI:15378"/>
        <dbReference type="ChEBI" id="CHEBI:57597"/>
        <dbReference type="ChEBI" id="CHEBI:57642"/>
        <dbReference type="ChEBI" id="CHEBI:57783"/>
        <dbReference type="ChEBI" id="CHEBI:58349"/>
        <dbReference type="EC" id="1.1.1.94"/>
    </reaction>
</comment>
<feature type="binding site" evidence="7">
    <location>
        <position position="125"/>
    </location>
    <ligand>
        <name>sn-glycerol 3-phosphate</name>
        <dbReference type="ChEBI" id="CHEBI:57597"/>
    </ligand>
</feature>
<dbReference type="RefSeq" id="WP_076629517.1">
    <property type="nucleotide sequence ID" value="NZ_CP019312.1"/>
</dbReference>
<dbReference type="GO" id="GO:0046168">
    <property type="term" value="P:glycerol-3-phosphate catabolic process"/>
    <property type="evidence" value="ECO:0007669"/>
    <property type="project" value="InterPro"/>
</dbReference>
<dbReference type="NCBIfam" id="NF000942">
    <property type="entry name" value="PRK00094.1-4"/>
    <property type="match status" value="1"/>
</dbReference>
<feature type="binding site" evidence="7">
    <location>
        <position position="244"/>
    </location>
    <ligand>
        <name>sn-glycerol 3-phosphate</name>
        <dbReference type="ChEBI" id="CHEBI:57597"/>
    </ligand>
</feature>
<proteinExistence type="inferred from homology"/>
<dbReference type="GO" id="GO:0051287">
    <property type="term" value="F:NAD binding"/>
    <property type="evidence" value="ECO:0007669"/>
    <property type="project" value="InterPro"/>
</dbReference>
<feature type="binding site" evidence="7">
    <location>
        <position position="100"/>
    </location>
    <ligand>
        <name>NADPH</name>
        <dbReference type="ChEBI" id="CHEBI:57783"/>
    </ligand>
</feature>
<keyword evidence="7" id="KW-0521">NADP</keyword>
<keyword evidence="2 7" id="KW-0444">Lipid biosynthesis</keyword>
<keyword evidence="5 7" id="KW-0594">Phospholipid biosynthesis</keyword>
<dbReference type="InterPro" id="IPR008927">
    <property type="entry name" value="6-PGluconate_DH-like_C_sf"/>
</dbReference>
<dbReference type="PROSITE" id="PS00957">
    <property type="entry name" value="NAD_G3PDH"/>
    <property type="match status" value="1"/>
</dbReference>
<protein>
    <recommendedName>
        <fullName evidence="7">Glycerol-3-phosphate dehydrogenase [NAD(P)+]</fullName>
        <ecNumber evidence="7">1.1.1.94</ecNumber>
    </recommendedName>
    <alternativeName>
        <fullName evidence="7">NAD(P)(+)-dependent glycerol-3-phosphate dehydrogenase</fullName>
    </alternativeName>
    <alternativeName>
        <fullName evidence="7">NAD(P)H-dependent dihydroxyacetone-phosphate reductase</fullName>
    </alternativeName>
</protein>
<comment type="subcellular location">
    <subcellularLocation>
        <location evidence="7">Cytoplasm</location>
    </subcellularLocation>
</comment>
<feature type="binding site" evidence="7">
    <location>
        <position position="244"/>
    </location>
    <ligand>
        <name>NADPH</name>
        <dbReference type="ChEBI" id="CHEBI:57783"/>
    </ligand>
</feature>
<dbReference type="UniPathway" id="UPA00940"/>
<feature type="binding site" evidence="10">
    <location>
        <position position="244"/>
    </location>
    <ligand>
        <name>NAD(+)</name>
        <dbReference type="ChEBI" id="CHEBI:57540"/>
    </ligand>
</feature>
<keyword evidence="7 10" id="KW-0520">NAD</keyword>
<feature type="binding site" evidence="9">
    <location>
        <position position="100"/>
    </location>
    <ligand>
        <name>substrate</name>
    </ligand>
</feature>
<dbReference type="NCBIfam" id="NF000940">
    <property type="entry name" value="PRK00094.1-2"/>
    <property type="match status" value="1"/>
</dbReference>
<keyword evidence="3 7" id="KW-0560">Oxidoreductase</keyword>
<comment type="pathway">
    <text evidence="7">Membrane lipid metabolism; glycerophospholipid metabolism.</text>
</comment>
<keyword evidence="6 7" id="KW-1208">Phospholipid metabolism</keyword>
<dbReference type="HAMAP" id="MF_00394">
    <property type="entry name" value="NAD_Glyc3P_dehydrog"/>
    <property type="match status" value="1"/>
</dbReference>
<dbReference type="GO" id="GO:0005975">
    <property type="term" value="P:carbohydrate metabolic process"/>
    <property type="evidence" value="ECO:0007669"/>
    <property type="project" value="InterPro"/>
</dbReference>
<dbReference type="Proteomes" id="UP000186336">
    <property type="component" value="Chromosome"/>
</dbReference>
<dbReference type="EMBL" id="CP019312">
    <property type="protein sequence ID" value="APX13082.1"/>
    <property type="molecule type" value="Genomic_DNA"/>
</dbReference>
<evidence type="ECO:0000256" key="8">
    <source>
        <dbReference type="PIRSR" id="PIRSR000114-1"/>
    </source>
</evidence>
<feature type="binding site" evidence="7">
    <location>
        <position position="129"/>
    </location>
    <ligand>
        <name>NADPH</name>
        <dbReference type="ChEBI" id="CHEBI:57783"/>
    </ligand>
</feature>
<feature type="binding site" evidence="7">
    <location>
        <position position="265"/>
    </location>
    <ligand>
        <name>NADPH</name>
        <dbReference type="ChEBI" id="CHEBI:57783"/>
    </ligand>
</feature>
<evidence type="ECO:0000256" key="2">
    <source>
        <dbReference type="ARBA" id="ARBA00022516"/>
    </source>
</evidence>
<dbReference type="InterPro" id="IPR011128">
    <property type="entry name" value="G3P_DH_NAD-dep_N"/>
</dbReference>
<accession>A0A1P8MYN1</accession>
<evidence type="ECO:0000256" key="3">
    <source>
        <dbReference type="ARBA" id="ARBA00023002"/>
    </source>
</evidence>
<feature type="binding site" evidence="10">
    <location>
        <begin position="7"/>
        <end position="12"/>
    </location>
    <ligand>
        <name>NAD(+)</name>
        <dbReference type="ChEBI" id="CHEBI:57540"/>
    </ligand>
</feature>
<feature type="binding site" evidence="7">
    <location>
        <position position="180"/>
    </location>
    <ligand>
        <name>sn-glycerol 3-phosphate</name>
        <dbReference type="ChEBI" id="CHEBI:57597"/>
    </ligand>
</feature>